<proteinExistence type="predicted"/>
<reference evidence="4 5" key="1">
    <citation type="submission" date="2019-05" db="EMBL/GenBank/DDBJ databases">
        <title>Another draft genome of Portunus trituberculatus and its Hox gene families provides insights of decapod evolution.</title>
        <authorList>
            <person name="Jeong J.-H."/>
            <person name="Song I."/>
            <person name="Kim S."/>
            <person name="Choi T."/>
            <person name="Kim D."/>
            <person name="Ryu S."/>
            <person name="Kim W."/>
        </authorList>
    </citation>
    <scope>NUCLEOTIDE SEQUENCE [LARGE SCALE GENOMIC DNA]</scope>
    <source>
        <tissue evidence="4">Muscle</tissue>
    </source>
</reference>
<dbReference type="GO" id="GO:0016020">
    <property type="term" value="C:membrane"/>
    <property type="evidence" value="ECO:0007669"/>
    <property type="project" value="InterPro"/>
</dbReference>
<dbReference type="Proteomes" id="UP000324222">
    <property type="component" value="Unassembled WGS sequence"/>
</dbReference>
<evidence type="ECO:0000256" key="1">
    <source>
        <dbReference type="SAM" id="MobiDB-lite"/>
    </source>
</evidence>
<keyword evidence="4" id="KW-0808">Transferase</keyword>
<name>A0A5B7GWE3_PORTR</name>
<evidence type="ECO:0000313" key="4">
    <source>
        <dbReference type="EMBL" id="MPC60914.1"/>
    </source>
</evidence>
<feature type="chain" id="PRO_5022936949" evidence="2">
    <location>
        <begin position="19"/>
        <end position="538"/>
    </location>
</feature>
<gene>
    <name evidence="4" type="primary">Mgat3</name>
    <name evidence="4" type="ORF">E2C01_054974</name>
</gene>
<dbReference type="GO" id="GO:0003830">
    <property type="term" value="F:beta-1,4-mannosylglycoprotein 4-beta-N-acetylglucosaminyltransferase activity"/>
    <property type="evidence" value="ECO:0007669"/>
    <property type="project" value="InterPro"/>
</dbReference>
<dbReference type="InterPro" id="IPR000742">
    <property type="entry name" value="EGF"/>
</dbReference>
<dbReference type="PANTHER" id="PTHR12224">
    <property type="entry name" value="BETA-1,4-MANNOSYL-GLYCOPROTEIN BETA-1,4-N-ACETYLGLUCOSAMINYL-TRANSFERASE"/>
    <property type="match status" value="1"/>
</dbReference>
<keyword evidence="5" id="KW-1185">Reference proteome</keyword>
<dbReference type="InterPro" id="IPR006813">
    <property type="entry name" value="Glyco_trans_17"/>
</dbReference>
<dbReference type="PROSITE" id="PS01186">
    <property type="entry name" value="EGF_2"/>
    <property type="match status" value="1"/>
</dbReference>
<evidence type="ECO:0000313" key="5">
    <source>
        <dbReference type="Proteomes" id="UP000324222"/>
    </source>
</evidence>
<feature type="compositionally biased region" description="Basic and acidic residues" evidence="1">
    <location>
        <begin position="103"/>
        <end position="115"/>
    </location>
</feature>
<dbReference type="AlphaFoldDB" id="A0A5B7GWE3"/>
<dbReference type="EMBL" id="VSRR010018031">
    <property type="protein sequence ID" value="MPC60914.1"/>
    <property type="molecule type" value="Genomic_DNA"/>
</dbReference>
<dbReference type="OrthoDB" id="6474464at2759"/>
<comment type="caution">
    <text evidence="4">The sequence shown here is derived from an EMBL/GenBank/DDBJ whole genome shotgun (WGS) entry which is preliminary data.</text>
</comment>
<feature type="region of interest" description="Disordered" evidence="1">
    <location>
        <begin position="58"/>
        <end position="82"/>
    </location>
</feature>
<keyword evidence="4" id="KW-0328">Glycosyltransferase</keyword>
<evidence type="ECO:0000259" key="3">
    <source>
        <dbReference type="PROSITE" id="PS01186"/>
    </source>
</evidence>
<protein>
    <submittedName>
        <fullName evidence="4">Beta-1,4-mannosyl-glycoprotein 4-beta-N-acetylglucosaminyltransferase</fullName>
    </submittedName>
</protein>
<accession>A0A5B7GWE3</accession>
<keyword evidence="2" id="KW-0732">Signal</keyword>
<dbReference type="Pfam" id="PF04724">
    <property type="entry name" value="Glyco_transf_17"/>
    <property type="match status" value="1"/>
</dbReference>
<evidence type="ECO:0000256" key="2">
    <source>
        <dbReference type="SAM" id="SignalP"/>
    </source>
</evidence>
<feature type="domain" description="EGF-like" evidence="3">
    <location>
        <begin position="252"/>
        <end position="263"/>
    </location>
</feature>
<feature type="region of interest" description="Disordered" evidence="1">
    <location>
        <begin position="94"/>
        <end position="121"/>
    </location>
</feature>
<feature type="signal peptide" evidence="2">
    <location>
        <begin position="1"/>
        <end position="18"/>
    </location>
</feature>
<sequence length="538" mass="62195">MVVVQVFVATCVVSLWQLQKEEQGRKTHEWLRQQQEAPQRVGKYMLLFKSRFAPPADATTAPSLLRPQLKDDRALPPELRQGVSPRVESVMSYYSGSGGGGLRRSDGGPRNKAKEEEEDPDVARGFVDEFVTYRSDDKLFLMFDDDNRNVKTTKMTPSYGHDNPVTMTKVPMKKSHYDDKAKLRSVLNTDGSEEDDTGEASEYRFKSYDPANPLKMRLKDDHGVYFEDVGSTVCFITGTDIKGSKRVGGNDCQCLDGYYGVDCGIPEAVWFDTYRNKYPDTQLRRRKVPRRIINGVTVHHEFAMFEARLHELYPAVDVFILAESNYTAHGDPKEFLFLNRLRRGYMKEFQDKLLYVSLDTFPKASETSGWVADAYIRYHLGIHGLPLLKGLREDDLNVFFIRTNIFWRNYEVFKRLKKYRDEQGHLVKEWVIGKAGHYAGWHCSWCFSPVDIVLKMDSAQANDEPRWGNMPEKKNLTYIASRIAEGVWFDDKEHFLPVRNTHQKHYAPRYLLQHPDLYRSLLYHPSYALDLGQPRAPP</sequence>
<organism evidence="4 5">
    <name type="scientific">Portunus trituberculatus</name>
    <name type="common">Swimming crab</name>
    <name type="synonym">Neptunus trituberculatus</name>
    <dbReference type="NCBI Taxonomy" id="210409"/>
    <lineage>
        <taxon>Eukaryota</taxon>
        <taxon>Metazoa</taxon>
        <taxon>Ecdysozoa</taxon>
        <taxon>Arthropoda</taxon>
        <taxon>Crustacea</taxon>
        <taxon>Multicrustacea</taxon>
        <taxon>Malacostraca</taxon>
        <taxon>Eumalacostraca</taxon>
        <taxon>Eucarida</taxon>
        <taxon>Decapoda</taxon>
        <taxon>Pleocyemata</taxon>
        <taxon>Brachyura</taxon>
        <taxon>Eubrachyura</taxon>
        <taxon>Portunoidea</taxon>
        <taxon>Portunidae</taxon>
        <taxon>Portuninae</taxon>
        <taxon>Portunus</taxon>
    </lineage>
</organism>
<dbReference type="PANTHER" id="PTHR12224:SF0">
    <property type="entry name" value="BETA-1,4-MANNOSYL-GLYCOPROTEIN 4-BETA-N-ACETYLGLUCOSAMINYLTRANSFERASE"/>
    <property type="match status" value="1"/>
</dbReference>
<dbReference type="GO" id="GO:0006044">
    <property type="term" value="P:N-acetylglucosamine metabolic process"/>
    <property type="evidence" value="ECO:0007669"/>
    <property type="project" value="TreeGrafter"/>
</dbReference>